<evidence type="ECO:0000256" key="1">
    <source>
        <dbReference type="ARBA" id="ARBA00004651"/>
    </source>
</evidence>
<feature type="transmembrane region" description="Helical" evidence="7">
    <location>
        <begin position="492"/>
        <end position="515"/>
    </location>
</feature>
<dbReference type="EMBL" id="JACYXC010000001">
    <property type="protein sequence ID" value="MBH5336380.1"/>
    <property type="molecule type" value="Genomic_DNA"/>
</dbReference>
<keyword evidence="9" id="KW-1185">Reference proteome</keyword>
<dbReference type="InterPro" id="IPR011701">
    <property type="entry name" value="MFS"/>
</dbReference>
<name>A0ABS0NME9_9ACTN</name>
<comment type="caution">
    <text evidence="8">The sequence shown here is derived from an EMBL/GenBank/DDBJ whole genome shotgun (WGS) entry which is preliminary data.</text>
</comment>
<evidence type="ECO:0000256" key="3">
    <source>
        <dbReference type="ARBA" id="ARBA00022692"/>
    </source>
</evidence>
<feature type="region of interest" description="Disordered" evidence="6">
    <location>
        <begin position="250"/>
        <end position="449"/>
    </location>
</feature>
<feature type="transmembrane region" description="Helical" evidence="7">
    <location>
        <begin position="522"/>
        <end position="555"/>
    </location>
</feature>
<evidence type="ECO:0000313" key="9">
    <source>
        <dbReference type="Proteomes" id="UP000807371"/>
    </source>
</evidence>
<accession>A0ABS0NME9</accession>
<evidence type="ECO:0000256" key="2">
    <source>
        <dbReference type="ARBA" id="ARBA00022475"/>
    </source>
</evidence>
<keyword evidence="5 7" id="KW-0472">Membrane</keyword>
<dbReference type="InterPro" id="IPR036259">
    <property type="entry name" value="MFS_trans_sf"/>
</dbReference>
<dbReference type="PANTHER" id="PTHR23513">
    <property type="entry name" value="INTEGRAL MEMBRANE EFFLUX PROTEIN-RELATED"/>
    <property type="match status" value="1"/>
</dbReference>
<feature type="transmembrane region" description="Helical" evidence="7">
    <location>
        <begin position="608"/>
        <end position="630"/>
    </location>
</feature>
<dbReference type="SUPFAM" id="SSF103473">
    <property type="entry name" value="MFS general substrate transporter"/>
    <property type="match status" value="1"/>
</dbReference>
<evidence type="ECO:0008006" key="10">
    <source>
        <dbReference type="Google" id="ProtNLM"/>
    </source>
</evidence>
<dbReference type="PANTHER" id="PTHR23513:SF18">
    <property type="entry name" value="INTEGRAL MEMBRANE PROTEIN"/>
    <property type="match status" value="1"/>
</dbReference>
<keyword evidence="4 7" id="KW-1133">Transmembrane helix</keyword>
<dbReference type="Gene3D" id="1.20.1250.20">
    <property type="entry name" value="MFS general substrate transporter like domains"/>
    <property type="match status" value="2"/>
</dbReference>
<evidence type="ECO:0000256" key="5">
    <source>
        <dbReference type="ARBA" id="ARBA00023136"/>
    </source>
</evidence>
<feature type="compositionally biased region" description="Low complexity" evidence="6">
    <location>
        <begin position="262"/>
        <end position="284"/>
    </location>
</feature>
<protein>
    <recommendedName>
        <fullName evidence="10">MFS transporter</fullName>
    </recommendedName>
</protein>
<dbReference type="Proteomes" id="UP000807371">
    <property type="component" value="Unassembled WGS sequence"/>
</dbReference>
<dbReference type="Pfam" id="PF07690">
    <property type="entry name" value="MFS_1"/>
    <property type="match status" value="1"/>
</dbReference>
<feature type="transmembrane region" description="Helical" evidence="7">
    <location>
        <begin position="64"/>
        <end position="83"/>
    </location>
</feature>
<evidence type="ECO:0000256" key="4">
    <source>
        <dbReference type="ARBA" id="ARBA00022989"/>
    </source>
</evidence>
<comment type="subcellular location">
    <subcellularLocation>
        <location evidence="1">Cell membrane</location>
        <topology evidence="1">Multi-pass membrane protein</topology>
    </subcellularLocation>
</comment>
<sequence>MRNPFAATGRGIRRATHAHGAGESGLGKLIELHAVNSAGDMMVTIALASTVFFSVPTDEARGRVALYLAITMAPFAVLAPVVGPLLDRIPHGRRAAMATSMGSRAVLALTMSTAVAGGGLELYPAALGVLVASKAYGVVRSAVVPRLLPPRFSLVKANSRVTLAGLLATGLAAPVGGGLHQIGPEWPLYGACVVFSIGTFLSFTLPPKVDSAKGEARARLTSGEHHLHLPHLPHHAHPANPARAALPAAGATGTAGSTRVDGTAGATGTAGTAAGTGIPGGAPAENPVPGSAEGPPRPADAPRTSPDGPTADGSAPSGPAADGPAADGPTTVGEGHRPPVGPAKATTPEGPVTDGPATADARVTDGPATTGPVTDGPVTDGPATDGLATADARVTDGPATTGPVTDGPVTDGPVTDGTVADGPAAGKRGGRRKGRRNGGSARGRRPGLRTVGPSVLHALQACSSLKALSGFLTLFLAFLLREHPLAGLSPEVSLGVVAVSAGLGNALGTAIGAWLRARGPELIIAVVLLGALGVLVITAALFSTVLVAAVAATAGLAQALGKLSLDALIQRDVPEEVRTSAFSRSETTLQLAWVVGGGIGISLPLSGALGMSVAAGLIALGALAAVRGLLGAGRRGSPYPRVA</sequence>
<feature type="compositionally biased region" description="Basic residues" evidence="6">
    <location>
        <begin position="428"/>
        <end position="447"/>
    </location>
</feature>
<evidence type="ECO:0000256" key="6">
    <source>
        <dbReference type="SAM" id="MobiDB-lite"/>
    </source>
</evidence>
<keyword evidence="3 7" id="KW-0812">Transmembrane</keyword>
<gene>
    <name evidence="8" type="ORF">IHE55_16985</name>
</gene>
<evidence type="ECO:0000313" key="8">
    <source>
        <dbReference type="EMBL" id="MBH5336380.1"/>
    </source>
</evidence>
<organism evidence="8 9">
    <name type="scientific">Streptomyces pactum</name>
    <dbReference type="NCBI Taxonomy" id="68249"/>
    <lineage>
        <taxon>Bacteria</taxon>
        <taxon>Bacillati</taxon>
        <taxon>Actinomycetota</taxon>
        <taxon>Actinomycetes</taxon>
        <taxon>Kitasatosporales</taxon>
        <taxon>Streptomycetaceae</taxon>
        <taxon>Streptomyces</taxon>
    </lineage>
</organism>
<keyword evidence="2" id="KW-1003">Cell membrane</keyword>
<feature type="compositionally biased region" description="Low complexity" evidence="6">
    <location>
        <begin position="308"/>
        <end position="331"/>
    </location>
</feature>
<evidence type="ECO:0000256" key="7">
    <source>
        <dbReference type="SAM" id="Phobius"/>
    </source>
</evidence>
<proteinExistence type="predicted"/>
<reference evidence="8 9" key="1">
    <citation type="submission" date="2020-09" db="EMBL/GenBank/DDBJ databases">
        <title>Biosynthesis of the nuclear factor of activated T cells inhibitor NFAT-133 and its congeners in Streptomyces pactum.</title>
        <authorList>
            <person name="Zhou W."/>
            <person name="Posri P."/>
            <person name="Abugrain M.E."/>
            <person name="Weisberg A.J."/>
            <person name="Chang J.H."/>
            <person name="Mahmud T."/>
        </authorList>
    </citation>
    <scope>NUCLEOTIDE SEQUENCE [LARGE SCALE GENOMIC DNA]</scope>
    <source>
        <strain evidence="8 9">ATCC 27456</strain>
    </source>
</reference>
<feature type="transmembrane region" description="Helical" evidence="7">
    <location>
        <begin position="95"/>
        <end position="116"/>
    </location>
</feature>